<gene>
    <name evidence="2" type="ORF">FM110_06585</name>
</gene>
<keyword evidence="3" id="KW-1185">Reference proteome</keyword>
<name>A0A1X6WZZ0_9MICO</name>
<organism evidence="2 3">
    <name type="scientific">Brachybacterium nesterenkovii</name>
    <dbReference type="NCBI Taxonomy" id="47847"/>
    <lineage>
        <taxon>Bacteria</taxon>
        <taxon>Bacillati</taxon>
        <taxon>Actinomycetota</taxon>
        <taxon>Actinomycetes</taxon>
        <taxon>Micrococcales</taxon>
        <taxon>Dermabacteraceae</taxon>
        <taxon>Brachybacterium</taxon>
    </lineage>
</organism>
<feature type="region of interest" description="Disordered" evidence="1">
    <location>
        <begin position="63"/>
        <end position="84"/>
    </location>
</feature>
<dbReference type="Proteomes" id="UP000195981">
    <property type="component" value="Unassembled WGS sequence"/>
</dbReference>
<evidence type="ECO:0000256" key="1">
    <source>
        <dbReference type="SAM" id="MobiDB-lite"/>
    </source>
</evidence>
<evidence type="ECO:0000313" key="3">
    <source>
        <dbReference type="Proteomes" id="UP000195981"/>
    </source>
</evidence>
<evidence type="ECO:0000313" key="2">
    <source>
        <dbReference type="EMBL" id="SLM91473.1"/>
    </source>
</evidence>
<reference evidence="2 3" key="1">
    <citation type="submission" date="2017-02" db="EMBL/GenBank/DDBJ databases">
        <authorList>
            <person name="Peterson S.W."/>
        </authorList>
    </citation>
    <scope>NUCLEOTIDE SEQUENCE [LARGE SCALE GENOMIC DNA]</scope>
    <source>
        <strain evidence="2 3">CIP104813</strain>
    </source>
</reference>
<sequence length="84" mass="8617">MGARSIALPGPGPRDGGRCSCSGASADRSAGHELVSIRAPRRTEGAGTVRVWHSAVTPVTLRRGAGGSARCRPCPSDARPQELP</sequence>
<protein>
    <submittedName>
        <fullName evidence="2">Uncharacterized protein</fullName>
    </submittedName>
</protein>
<feature type="region of interest" description="Disordered" evidence="1">
    <location>
        <begin position="1"/>
        <end position="34"/>
    </location>
</feature>
<accession>A0A1X6WZZ0</accession>
<proteinExistence type="predicted"/>
<dbReference type="AlphaFoldDB" id="A0A1X6WZZ0"/>
<dbReference type="EMBL" id="FWFG01000059">
    <property type="protein sequence ID" value="SLM91473.1"/>
    <property type="molecule type" value="Genomic_DNA"/>
</dbReference>